<proteinExistence type="predicted"/>
<name>A0ABT2HAY6_9MICO</name>
<dbReference type="EMBL" id="JANLCJ010000418">
    <property type="protein sequence ID" value="MCS5737106.1"/>
    <property type="molecule type" value="Genomic_DNA"/>
</dbReference>
<protein>
    <submittedName>
        <fullName evidence="1">Uncharacterized protein</fullName>
    </submittedName>
</protein>
<keyword evidence="2" id="KW-1185">Reference proteome</keyword>
<dbReference type="RefSeq" id="WP_259543415.1">
    <property type="nucleotide sequence ID" value="NZ_JANLCJ010000418.1"/>
</dbReference>
<evidence type="ECO:0000313" key="1">
    <source>
        <dbReference type="EMBL" id="MCS5737106.1"/>
    </source>
</evidence>
<accession>A0ABT2HAY6</accession>
<gene>
    <name evidence="1" type="ORF">N1032_25590</name>
</gene>
<comment type="caution">
    <text evidence="1">The sequence shown here is derived from an EMBL/GenBank/DDBJ whole genome shotgun (WGS) entry which is preliminary data.</text>
</comment>
<dbReference type="Proteomes" id="UP001165586">
    <property type="component" value="Unassembled WGS sequence"/>
</dbReference>
<sequence>MKIEVTEQEFDRIEKGEQIYACVNRLSSMNALLIGFNKGIDVVCRRKADNVLVVKTIIRMKASGYLRYTDGYCQTNIPTEVEQKIIDNIHKTGVDRKFFESETYDILGIELK</sequence>
<reference evidence="1" key="1">
    <citation type="submission" date="2022-08" db="EMBL/GenBank/DDBJ databases">
        <authorList>
            <person name="Deng Y."/>
            <person name="Han X.-F."/>
            <person name="Zhang Y.-Q."/>
        </authorList>
    </citation>
    <scope>NUCLEOTIDE SEQUENCE</scope>
    <source>
        <strain evidence="1">CPCC 203386</strain>
    </source>
</reference>
<organism evidence="1 2">
    <name type="scientific">Herbiconiux daphne</name>
    <dbReference type="NCBI Taxonomy" id="2970914"/>
    <lineage>
        <taxon>Bacteria</taxon>
        <taxon>Bacillati</taxon>
        <taxon>Actinomycetota</taxon>
        <taxon>Actinomycetes</taxon>
        <taxon>Micrococcales</taxon>
        <taxon>Microbacteriaceae</taxon>
        <taxon>Herbiconiux</taxon>
    </lineage>
</organism>
<evidence type="ECO:0000313" key="2">
    <source>
        <dbReference type="Proteomes" id="UP001165586"/>
    </source>
</evidence>